<keyword evidence="2" id="KW-0813">Transport</keyword>
<feature type="transmembrane region" description="Helical" evidence="8">
    <location>
        <begin position="84"/>
        <end position="103"/>
    </location>
</feature>
<dbReference type="Gene3D" id="1.10.3730.20">
    <property type="match status" value="1"/>
</dbReference>
<reference evidence="9 10" key="1">
    <citation type="submission" date="2021-02" db="EMBL/GenBank/DDBJ databases">
        <title>Complete genome sequence of Lactococcus lactis strain K_LL004.</title>
        <authorList>
            <person name="Kim H.B."/>
        </authorList>
    </citation>
    <scope>NUCLEOTIDE SEQUENCE [LARGE SCALE GENOMIC DNA]</scope>
    <source>
        <strain evidence="9 10">K_LL004</strain>
    </source>
</reference>
<keyword evidence="4 7" id="KW-0812">Transmembrane</keyword>
<organism evidence="9 10">
    <name type="scientific">Lactococcus taiwanensis</name>
    <dbReference type="NCBI Taxonomy" id="1151742"/>
    <lineage>
        <taxon>Bacteria</taxon>
        <taxon>Bacillati</taxon>
        <taxon>Bacillota</taxon>
        <taxon>Bacilli</taxon>
        <taxon>Lactobacillales</taxon>
        <taxon>Streptococcaceae</taxon>
        <taxon>Lactococcus</taxon>
    </lineage>
</organism>
<keyword evidence="3" id="KW-1003">Cell membrane</keyword>
<protein>
    <submittedName>
        <fullName evidence="9">Multidrug efflux SMR transporter</fullName>
    </submittedName>
</protein>
<comment type="similarity">
    <text evidence="7">Belongs to the drug/metabolite transporter (DMT) superfamily. Small multidrug resistance (SMR) (TC 2.A.7.1) family.</text>
</comment>
<evidence type="ECO:0000256" key="1">
    <source>
        <dbReference type="ARBA" id="ARBA00004651"/>
    </source>
</evidence>
<dbReference type="Proteomes" id="UP000663608">
    <property type="component" value="Chromosome"/>
</dbReference>
<accession>A0AA45KGR9</accession>
<feature type="transmembrane region" description="Helical" evidence="8">
    <location>
        <begin position="33"/>
        <end position="50"/>
    </location>
</feature>
<evidence type="ECO:0000256" key="6">
    <source>
        <dbReference type="ARBA" id="ARBA00023136"/>
    </source>
</evidence>
<dbReference type="InterPro" id="IPR045324">
    <property type="entry name" value="Small_multidrug_res"/>
</dbReference>
<evidence type="ECO:0000256" key="4">
    <source>
        <dbReference type="ARBA" id="ARBA00022692"/>
    </source>
</evidence>
<evidence type="ECO:0000313" key="10">
    <source>
        <dbReference type="Proteomes" id="UP000663608"/>
    </source>
</evidence>
<dbReference type="InterPro" id="IPR037185">
    <property type="entry name" value="EmrE-like"/>
</dbReference>
<comment type="subcellular location">
    <subcellularLocation>
        <location evidence="1 7">Cell membrane</location>
        <topology evidence="1 7">Multi-pass membrane protein</topology>
    </subcellularLocation>
</comment>
<keyword evidence="5 8" id="KW-1133">Transmembrane helix</keyword>
<evidence type="ECO:0000256" key="5">
    <source>
        <dbReference type="ARBA" id="ARBA00022989"/>
    </source>
</evidence>
<evidence type="ECO:0000256" key="7">
    <source>
        <dbReference type="RuleBase" id="RU003942"/>
    </source>
</evidence>
<gene>
    <name evidence="9" type="ORF">JW886_01540</name>
</gene>
<dbReference type="RefSeq" id="WP_075525115.1">
    <property type="nucleotide sequence ID" value="NZ_CP070381.1"/>
</dbReference>
<evidence type="ECO:0000256" key="3">
    <source>
        <dbReference type="ARBA" id="ARBA00022475"/>
    </source>
</evidence>
<dbReference type="PANTHER" id="PTHR30561:SF0">
    <property type="entry name" value="GUANIDINIUM EXPORTER"/>
    <property type="match status" value="1"/>
</dbReference>
<evidence type="ECO:0000313" key="9">
    <source>
        <dbReference type="EMBL" id="QSE76974.1"/>
    </source>
</evidence>
<sequence>MTWFYLILAGLFEVAWATTMKMSQGFSNFRFSLLTVVGMIASFTFLAFALKKMPLGIAYPIWTGVGAVGSIIIGIILFKDKVPTMTWLFIGLLIIGIIGIKVTSGH</sequence>
<dbReference type="AlphaFoldDB" id="A0AA45KGR9"/>
<proteinExistence type="inferred from homology"/>
<dbReference type="Pfam" id="PF00893">
    <property type="entry name" value="Multi_Drug_Res"/>
    <property type="match status" value="1"/>
</dbReference>
<dbReference type="SUPFAM" id="SSF103481">
    <property type="entry name" value="Multidrug resistance efflux transporter EmrE"/>
    <property type="match status" value="1"/>
</dbReference>
<dbReference type="FunFam" id="1.10.3730.20:FF:000001">
    <property type="entry name" value="Quaternary ammonium compound resistance transporter SugE"/>
    <property type="match status" value="1"/>
</dbReference>
<dbReference type="GO" id="GO:0005886">
    <property type="term" value="C:plasma membrane"/>
    <property type="evidence" value="ECO:0007669"/>
    <property type="project" value="UniProtKB-SubCell"/>
</dbReference>
<dbReference type="PANTHER" id="PTHR30561">
    <property type="entry name" value="SMR FAMILY PROTON-DEPENDENT DRUG EFFLUX TRANSPORTER SUGE"/>
    <property type="match status" value="1"/>
</dbReference>
<dbReference type="KEGG" id="lti:JW886_01540"/>
<evidence type="ECO:0000256" key="8">
    <source>
        <dbReference type="SAM" id="Phobius"/>
    </source>
</evidence>
<feature type="transmembrane region" description="Helical" evidence="8">
    <location>
        <begin position="57"/>
        <end position="78"/>
    </location>
</feature>
<keyword evidence="10" id="KW-1185">Reference proteome</keyword>
<dbReference type="InterPro" id="IPR000390">
    <property type="entry name" value="Small_drug/metabolite_transptr"/>
</dbReference>
<keyword evidence="6 8" id="KW-0472">Membrane</keyword>
<name>A0AA45KGR9_9LACT</name>
<dbReference type="EMBL" id="CP070872">
    <property type="protein sequence ID" value="QSE76974.1"/>
    <property type="molecule type" value="Genomic_DNA"/>
</dbReference>
<evidence type="ECO:0000256" key="2">
    <source>
        <dbReference type="ARBA" id="ARBA00022448"/>
    </source>
</evidence>
<dbReference type="GO" id="GO:0022857">
    <property type="term" value="F:transmembrane transporter activity"/>
    <property type="evidence" value="ECO:0007669"/>
    <property type="project" value="InterPro"/>
</dbReference>